<dbReference type="STRING" id="930990.A0A067M9C5"/>
<dbReference type="HOGENOM" id="CLU_416815_0_0_1"/>
<feature type="region of interest" description="Disordered" evidence="1">
    <location>
        <begin position="368"/>
        <end position="479"/>
    </location>
</feature>
<feature type="compositionally biased region" description="Basic and acidic residues" evidence="1">
    <location>
        <begin position="368"/>
        <end position="381"/>
    </location>
</feature>
<evidence type="ECO:0000313" key="3">
    <source>
        <dbReference type="Proteomes" id="UP000027195"/>
    </source>
</evidence>
<protein>
    <submittedName>
        <fullName evidence="2">Uncharacterized protein</fullName>
    </submittedName>
</protein>
<dbReference type="EMBL" id="KL198090">
    <property type="protein sequence ID" value="KDQ08462.1"/>
    <property type="molecule type" value="Genomic_DNA"/>
</dbReference>
<name>A0A067M9C5_BOTB1</name>
<feature type="region of interest" description="Disordered" evidence="1">
    <location>
        <begin position="554"/>
        <end position="677"/>
    </location>
</feature>
<dbReference type="Proteomes" id="UP000027195">
    <property type="component" value="Unassembled WGS sequence"/>
</dbReference>
<reference evidence="3" key="1">
    <citation type="journal article" date="2014" name="Proc. Natl. Acad. Sci. U.S.A.">
        <title>Extensive sampling of basidiomycete genomes demonstrates inadequacy of the white-rot/brown-rot paradigm for wood decay fungi.</title>
        <authorList>
            <person name="Riley R."/>
            <person name="Salamov A.A."/>
            <person name="Brown D.W."/>
            <person name="Nagy L.G."/>
            <person name="Floudas D."/>
            <person name="Held B.W."/>
            <person name="Levasseur A."/>
            <person name="Lombard V."/>
            <person name="Morin E."/>
            <person name="Otillar R."/>
            <person name="Lindquist E.A."/>
            <person name="Sun H."/>
            <person name="LaButti K.M."/>
            <person name="Schmutz J."/>
            <person name="Jabbour D."/>
            <person name="Luo H."/>
            <person name="Baker S.E."/>
            <person name="Pisabarro A.G."/>
            <person name="Walton J.D."/>
            <person name="Blanchette R.A."/>
            <person name="Henrissat B."/>
            <person name="Martin F."/>
            <person name="Cullen D."/>
            <person name="Hibbett D.S."/>
            <person name="Grigoriev I.V."/>
        </authorList>
    </citation>
    <scope>NUCLEOTIDE SEQUENCE [LARGE SCALE GENOMIC DNA]</scope>
    <source>
        <strain evidence="3">FD-172 SS1</strain>
    </source>
</reference>
<feature type="compositionally biased region" description="Low complexity" evidence="1">
    <location>
        <begin position="459"/>
        <end position="473"/>
    </location>
</feature>
<accession>A0A067M9C5</accession>
<dbReference type="InParanoid" id="A0A067M9C5"/>
<dbReference type="AlphaFoldDB" id="A0A067M9C5"/>
<evidence type="ECO:0000256" key="1">
    <source>
        <dbReference type="SAM" id="MobiDB-lite"/>
    </source>
</evidence>
<organism evidence="2 3">
    <name type="scientific">Botryobasidium botryosum (strain FD-172 SS1)</name>
    <dbReference type="NCBI Taxonomy" id="930990"/>
    <lineage>
        <taxon>Eukaryota</taxon>
        <taxon>Fungi</taxon>
        <taxon>Dikarya</taxon>
        <taxon>Basidiomycota</taxon>
        <taxon>Agaricomycotina</taxon>
        <taxon>Agaricomycetes</taxon>
        <taxon>Cantharellales</taxon>
        <taxon>Botryobasidiaceae</taxon>
        <taxon>Botryobasidium</taxon>
    </lineage>
</organism>
<feature type="compositionally biased region" description="Pro residues" evidence="1">
    <location>
        <begin position="1"/>
        <end position="12"/>
    </location>
</feature>
<feature type="region of interest" description="Disordered" evidence="1">
    <location>
        <begin position="1"/>
        <end position="21"/>
    </location>
</feature>
<feature type="compositionally biased region" description="Low complexity" evidence="1">
    <location>
        <begin position="615"/>
        <end position="633"/>
    </location>
</feature>
<feature type="compositionally biased region" description="Low complexity" evidence="1">
    <location>
        <begin position="419"/>
        <end position="436"/>
    </location>
</feature>
<feature type="compositionally biased region" description="Pro residues" evidence="1">
    <location>
        <begin position="405"/>
        <end position="418"/>
    </location>
</feature>
<keyword evidence="3" id="KW-1185">Reference proteome</keyword>
<sequence>MAAPPPSAPPPTYSDQAEPSHAAEPQLLIAPTIDAVNFQNGYLGAEGEHAALEGEVQIKGARNGEWDSVSITFETTETTPLQTIRLNSFTCKLFSSSSPSSSSANPSAIPFALPFSIPLTSDTPHPVQTPYSSLTHSLIATLHPAVPSRHAIIKSIPVQIQRYTSASSIPLSIAPAVVFINSPTTIKAEIPRATYTTGEPIPVYFTISTPDPSVVREGLRLRNIKAELVRDIKIGTIADEEQEKPDVPMAVEDEDIPEHSENMMHSTVITRSGASCRFHPTRPIRLRLVLHPSNAESALGITQSTLLHQTNFYVQFDISFFSTSGPTGSQVQSSISASSTFPIVILPPPAPAPGGGFGEDVDTAYRKKYDRPPTKTNRSIDDGPSGGPPPPFDEPGTPAESVGPNAPPPFFPEPPTHPPTFMESEASSSYAAPAFADRSDAGGSQLPPSFLESESDALQPSFQPSASSPSSFAEWAPRVQGQPELELRFAGEGVGFGFVPSDQFDGLSHSYIFSPQEERDRSRIQMEGIPQALGDALEDGDMDVNELAGLIQPIVLGDDGRPPPPPPMDDPMDLPPTIDELLPSLSLEERERRVALGESGAGGQAGPHLDLEALPSPSDESSRSTTRSSVHAGHGADDGGPPPYLNPVSSLGARHGHGHGHGQALGSGPPPYMDLRP</sequence>
<gene>
    <name evidence="2" type="ORF">BOTBODRAFT_179818</name>
</gene>
<proteinExistence type="predicted"/>
<dbReference type="OrthoDB" id="3357813at2759"/>
<feature type="compositionally biased region" description="Pro residues" evidence="1">
    <location>
        <begin position="668"/>
        <end position="677"/>
    </location>
</feature>
<evidence type="ECO:0000313" key="2">
    <source>
        <dbReference type="EMBL" id="KDQ08462.1"/>
    </source>
</evidence>